<dbReference type="PANTHER" id="PTHR13799">
    <property type="entry name" value="NGG1 INTERACTING FACTOR 3"/>
    <property type="match status" value="1"/>
</dbReference>
<comment type="similarity">
    <text evidence="1">Belongs to the GTP cyclohydrolase I type 2/NIF3 family.</text>
</comment>
<dbReference type="Proteomes" id="UP000675664">
    <property type="component" value="Unassembled WGS sequence"/>
</dbReference>
<feature type="binding site" evidence="4">
    <location>
        <position position="67"/>
    </location>
    <ligand>
        <name>a divalent metal cation</name>
        <dbReference type="ChEBI" id="CHEBI:60240"/>
        <label>1</label>
    </ligand>
</feature>
<feature type="binding site" evidence="4">
    <location>
        <position position="232"/>
    </location>
    <ligand>
        <name>a divalent metal cation</name>
        <dbReference type="ChEBI" id="CHEBI:60240"/>
        <label>1</label>
    </ligand>
</feature>
<dbReference type="EMBL" id="JAGSND010000001">
    <property type="protein sequence ID" value="MBR0596735.1"/>
    <property type="molecule type" value="Genomic_DNA"/>
</dbReference>
<dbReference type="FunFam" id="3.40.1390.30:FF:000001">
    <property type="entry name" value="GTP cyclohydrolase 1 type 2"/>
    <property type="match status" value="1"/>
</dbReference>
<protein>
    <recommendedName>
        <fullName evidence="2">GTP cyclohydrolase 1 type 2 homolog</fullName>
    </recommendedName>
</protein>
<organism evidence="5 6">
    <name type="scientific">Sinanaerobacter chloroacetimidivorans</name>
    <dbReference type="NCBI Taxonomy" id="2818044"/>
    <lineage>
        <taxon>Bacteria</taxon>
        <taxon>Bacillati</taxon>
        <taxon>Bacillota</taxon>
        <taxon>Clostridia</taxon>
        <taxon>Peptostreptococcales</taxon>
        <taxon>Anaerovoracaceae</taxon>
        <taxon>Sinanaerobacter</taxon>
    </lineage>
</organism>
<dbReference type="RefSeq" id="WP_227016856.1">
    <property type="nucleotide sequence ID" value="NZ_JAGSND010000001.1"/>
</dbReference>
<evidence type="ECO:0000313" key="5">
    <source>
        <dbReference type="EMBL" id="MBR0596735.1"/>
    </source>
</evidence>
<dbReference type="GO" id="GO:0005737">
    <property type="term" value="C:cytoplasm"/>
    <property type="evidence" value="ECO:0007669"/>
    <property type="project" value="TreeGrafter"/>
</dbReference>
<accession>A0A8J7W0H8</accession>
<dbReference type="InterPro" id="IPR036069">
    <property type="entry name" value="DUF34/NIF3_sf"/>
</dbReference>
<dbReference type="NCBIfam" id="TIGR00486">
    <property type="entry name" value="YbgI_SA1388"/>
    <property type="match status" value="1"/>
</dbReference>
<keyword evidence="6" id="KW-1185">Reference proteome</keyword>
<evidence type="ECO:0000256" key="2">
    <source>
        <dbReference type="ARBA" id="ARBA00022112"/>
    </source>
</evidence>
<dbReference type="PANTHER" id="PTHR13799:SF14">
    <property type="entry name" value="GTP CYCLOHYDROLASE 1 TYPE 2 HOMOLOG"/>
    <property type="match status" value="1"/>
</dbReference>
<dbReference type="Pfam" id="PF01784">
    <property type="entry name" value="DUF34_NIF3"/>
    <property type="match status" value="1"/>
</dbReference>
<gene>
    <name evidence="5" type="ORF">KCX82_02495</name>
</gene>
<dbReference type="AlphaFoldDB" id="A0A8J7W0H8"/>
<evidence type="ECO:0000256" key="3">
    <source>
        <dbReference type="ARBA" id="ARBA00022723"/>
    </source>
</evidence>
<dbReference type="InterPro" id="IPR002678">
    <property type="entry name" value="DUF34/NIF3"/>
</dbReference>
<feature type="binding site" evidence="4">
    <location>
        <position position="228"/>
    </location>
    <ligand>
        <name>a divalent metal cation</name>
        <dbReference type="ChEBI" id="CHEBI:60240"/>
        <label>1</label>
    </ligand>
</feature>
<comment type="caution">
    <text evidence="5">The sequence shown here is derived from an EMBL/GenBank/DDBJ whole genome shotgun (WGS) entry which is preliminary data.</text>
</comment>
<feature type="binding site" evidence="4">
    <location>
        <position position="66"/>
    </location>
    <ligand>
        <name>a divalent metal cation</name>
        <dbReference type="ChEBI" id="CHEBI:60240"/>
        <label>1</label>
    </ligand>
</feature>
<feature type="binding site" evidence="4">
    <location>
        <position position="105"/>
    </location>
    <ligand>
        <name>a divalent metal cation</name>
        <dbReference type="ChEBI" id="CHEBI:60240"/>
        <label>1</label>
    </ligand>
</feature>
<proteinExistence type="inferred from homology"/>
<evidence type="ECO:0000256" key="1">
    <source>
        <dbReference type="ARBA" id="ARBA00006964"/>
    </source>
</evidence>
<keyword evidence="3 4" id="KW-0479">Metal-binding</keyword>
<dbReference type="Gene3D" id="3.40.1390.30">
    <property type="entry name" value="NIF3 (NGG1p interacting factor 3)-like"/>
    <property type="match status" value="2"/>
</dbReference>
<name>A0A8J7W0H8_9FIRM</name>
<reference evidence="5" key="2">
    <citation type="submission" date="2021-04" db="EMBL/GenBank/DDBJ databases">
        <authorList>
            <person name="Liu J."/>
        </authorList>
    </citation>
    <scope>NUCLEOTIDE SEQUENCE</scope>
    <source>
        <strain evidence="5">BAD-6</strain>
    </source>
</reference>
<dbReference type="GO" id="GO:0046872">
    <property type="term" value="F:metal ion binding"/>
    <property type="evidence" value="ECO:0007669"/>
    <property type="project" value="UniProtKB-KW"/>
</dbReference>
<dbReference type="SUPFAM" id="SSF102705">
    <property type="entry name" value="NIF3 (NGG1p interacting factor 3)-like"/>
    <property type="match status" value="1"/>
</dbReference>
<sequence length="267" mass="29590">MSMNLKDLVAEIEEIAPRELEEEWDNSGMQINMGNKEVNKVLVALEITKSVIEEAKVKGIDFIITHHPLIFQKIDVIDNNSITGNYIIDLIKLGISVYSAHTTFDEAFGGNNEYMADLIGLSRVRRLKEKRPSSKEPLIGRMGNFREPCTLLEAGKMIEEALGIAGEMKMVGDPNKIIKTVGLCTGAGGAAMEAAIWNGCDLFITGDIRHHEAQIARESGLCLIDAGHYGTERIFAENFAFKLKKNVGSKIEIYQSEINSNPFKTML</sequence>
<reference evidence="5" key="1">
    <citation type="submission" date="2021-04" db="EMBL/GenBank/DDBJ databases">
        <title>Sinoanaerobacter chloroacetimidivorans sp. nov., an obligate anaerobic bacterium isolated from anaerobic sludge.</title>
        <authorList>
            <person name="Bao Y."/>
        </authorList>
    </citation>
    <scope>NUCLEOTIDE SEQUENCE</scope>
    <source>
        <strain evidence="5">BAD-6</strain>
    </source>
</reference>
<evidence type="ECO:0000313" key="6">
    <source>
        <dbReference type="Proteomes" id="UP000675664"/>
    </source>
</evidence>
<evidence type="ECO:0000256" key="4">
    <source>
        <dbReference type="PIRSR" id="PIRSR602678-1"/>
    </source>
</evidence>